<reference evidence="1 2" key="1">
    <citation type="submission" date="2016-11" db="EMBL/GenBank/DDBJ databases">
        <title>Draft Genome Sequences of Nine Cyanobacterial Strains from Diverse Habitats.</title>
        <authorList>
            <person name="Zhu T."/>
            <person name="Hou S."/>
            <person name="Lu X."/>
            <person name="Hess W.R."/>
        </authorList>
    </citation>
    <scope>NUCLEOTIDE SEQUENCE [LARGE SCALE GENOMIC DNA]</scope>
    <source>
        <strain evidence="1 2">NIES-593</strain>
    </source>
</reference>
<comment type="caution">
    <text evidence="1">The sequence shown here is derived from an EMBL/GenBank/DDBJ whole genome shotgun (WGS) entry which is preliminary data.</text>
</comment>
<accession>A0A1U7HLV5</accession>
<dbReference type="AlphaFoldDB" id="A0A1U7HLV5"/>
<dbReference type="Proteomes" id="UP000186868">
    <property type="component" value="Unassembled WGS sequence"/>
</dbReference>
<dbReference type="EMBL" id="MRCB01000006">
    <property type="protein sequence ID" value="OKH24531.1"/>
    <property type="molecule type" value="Genomic_DNA"/>
</dbReference>
<evidence type="ECO:0000313" key="1">
    <source>
        <dbReference type="EMBL" id="OKH24531.1"/>
    </source>
</evidence>
<protein>
    <submittedName>
        <fullName evidence="1">Uncharacterized protein</fullName>
    </submittedName>
</protein>
<sequence>MRLFIKNSYDEQCQFAIRNSQLSTMLALRAARQSKISALRFAINTPIHYHFKGEPSRYKARPMTKIEHTEVSERMTS</sequence>
<keyword evidence="2" id="KW-1185">Reference proteome</keyword>
<evidence type="ECO:0000313" key="2">
    <source>
        <dbReference type="Proteomes" id="UP000186868"/>
    </source>
</evidence>
<organism evidence="1 2">
    <name type="scientific">Hydrococcus rivularis NIES-593</name>
    <dbReference type="NCBI Taxonomy" id="1921803"/>
    <lineage>
        <taxon>Bacteria</taxon>
        <taxon>Bacillati</taxon>
        <taxon>Cyanobacteriota</taxon>
        <taxon>Cyanophyceae</taxon>
        <taxon>Pleurocapsales</taxon>
        <taxon>Hydrococcaceae</taxon>
        <taxon>Hydrococcus</taxon>
    </lineage>
</organism>
<name>A0A1U7HLV5_9CYAN</name>
<gene>
    <name evidence="1" type="ORF">NIES593_07620</name>
</gene>
<proteinExistence type="predicted"/>